<feature type="domain" description="DNA2/NAM7 helicase-like C-terminal" evidence="6">
    <location>
        <begin position="278"/>
        <end position="463"/>
    </location>
</feature>
<dbReference type="EMBL" id="AP027729">
    <property type="protein sequence ID" value="BDZ42244.1"/>
    <property type="molecule type" value="Genomic_DNA"/>
</dbReference>
<name>A0ABM8G2H9_9CELL</name>
<dbReference type="Gene3D" id="3.40.50.300">
    <property type="entry name" value="P-loop containing nucleotide triphosphate hydrolases"/>
    <property type="match status" value="2"/>
</dbReference>
<dbReference type="InterPro" id="IPR047187">
    <property type="entry name" value="SF1_C_Upf1"/>
</dbReference>
<evidence type="ECO:0000256" key="1">
    <source>
        <dbReference type="ARBA" id="ARBA00022741"/>
    </source>
</evidence>
<dbReference type="CDD" id="cd18808">
    <property type="entry name" value="SF1_C_Upf1"/>
    <property type="match status" value="1"/>
</dbReference>
<evidence type="ECO:0000256" key="5">
    <source>
        <dbReference type="SAM" id="MobiDB-lite"/>
    </source>
</evidence>
<gene>
    <name evidence="7" type="ORF">GCM10025865_15430</name>
</gene>
<sequence length="493" mass="50528">MGGAAGATDLSDVGPSASDGSAIDLGAADLGAADGSAIDVSATDLGAADPGAADRLPQTPAVEIVRRRPPRVDGGPLPAVGDGPRRYIDALLAALRGIDGSYVAVQGPPGTGKTYVGSHVVAELVAGGWRVGVVAQSHAVVANFLQKVVSAGVSPAQVAKKLPAGAKPDPEVPWRELDGKGLAAHAAAGPGVVGGTAWDFANETSYAESCLDLLVIDEAGQFSLANTVAVGRSARRLLLLGDPQQLPQVTQGQHPEPVDVSALSHLAGDHAVLPGELGYFLETTWRMHPEVTAPVSRLSYDGRLRAEAAAAGRSLTGVEPGVGCVRVEHTGNVQSSAEEAEEVVRQVRAVVGRTWDDGKTEPAEGATDPERPPVGRPLEAADILVVAAYNAQVGVVQDALDRAGLAAVRVGTVDKFQGQEAPVAILTTAASSPAEVPRGMGFLLSRNRINVAVSRAQWRAVVVRSDRLTDYLPATPDELAELGAFIALCAGDA</sequence>
<evidence type="ECO:0000256" key="4">
    <source>
        <dbReference type="ARBA" id="ARBA00022840"/>
    </source>
</evidence>
<keyword evidence="1" id="KW-0547">Nucleotide-binding</keyword>
<protein>
    <recommendedName>
        <fullName evidence="6">DNA2/NAM7 helicase-like C-terminal domain-containing protein</fullName>
    </recommendedName>
</protein>
<dbReference type="InterPro" id="IPR041679">
    <property type="entry name" value="DNA2/NAM7-like_C"/>
</dbReference>
<proteinExistence type="predicted"/>
<keyword evidence="2" id="KW-0378">Hydrolase</keyword>
<dbReference type="PANTHER" id="PTHR43788:SF8">
    <property type="entry name" value="DNA-BINDING PROTEIN SMUBP-2"/>
    <property type="match status" value="1"/>
</dbReference>
<dbReference type="Pfam" id="PF13087">
    <property type="entry name" value="AAA_12"/>
    <property type="match status" value="1"/>
</dbReference>
<dbReference type="Proteomes" id="UP001321475">
    <property type="component" value="Chromosome"/>
</dbReference>
<dbReference type="PANTHER" id="PTHR43788">
    <property type="entry name" value="DNA2/NAM7 HELICASE FAMILY MEMBER"/>
    <property type="match status" value="1"/>
</dbReference>
<evidence type="ECO:0000313" key="7">
    <source>
        <dbReference type="EMBL" id="BDZ42244.1"/>
    </source>
</evidence>
<evidence type="ECO:0000256" key="2">
    <source>
        <dbReference type="ARBA" id="ARBA00022801"/>
    </source>
</evidence>
<dbReference type="InterPro" id="IPR027417">
    <property type="entry name" value="P-loop_NTPase"/>
</dbReference>
<feature type="region of interest" description="Disordered" evidence="5">
    <location>
        <begin position="354"/>
        <end position="375"/>
    </location>
</feature>
<dbReference type="InterPro" id="IPR050534">
    <property type="entry name" value="Coronavir_polyprotein_1ab"/>
</dbReference>
<feature type="compositionally biased region" description="Basic and acidic residues" evidence="5">
    <location>
        <begin position="354"/>
        <end position="373"/>
    </location>
</feature>
<keyword evidence="3" id="KW-0347">Helicase</keyword>
<dbReference type="SUPFAM" id="SSF52540">
    <property type="entry name" value="P-loop containing nucleoside triphosphate hydrolases"/>
    <property type="match status" value="1"/>
</dbReference>
<organism evidence="7 8">
    <name type="scientific">Paraoerskovia sediminicola</name>
    <dbReference type="NCBI Taxonomy" id="1138587"/>
    <lineage>
        <taxon>Bacteria</taxon>
        <taxon>Bacillati</taxon>
        <taxon>Actinomycetota</taxon>
        <taxon>Actinomycetes</taxon>
        <taxon>Micrococcales</taxon>
        <taxon>Cellulomonadaceae</taxon>
        <taxon>Paraoerskovia</taxon>
    </lineage>
</organism>
<keyword evidence="8" id="KW-1185">Reference proteome</keyword>
<reference evidence="8" key="1">
    <citation type="journal article" date="2019" name="Int. J. Syst. Evol. Microbiol.">
        <title>The Global Catalogue of Microorganisms (GCM) 10K type strain sequencing project: providing services to taxonomists for standard genome sequencing and annotation.</title>
        <authorList>
            <consortium name="The Broad Institute Genomics Platform"/>
            <consortium name="The Broad Institute Genome Sequencing Center for Infectious Disease"/>
            <person name="Wu L."/>
            <person name="Ma J."/>
        </authorList>
    </citation>
    <scope>NUCLEOTIDE SEQUENCE [LARGE SCALE GENOMIC DNA]</scope>
    <source>
        <strain evidence="8">NBRC 108565</strain>
    </source>
</reference>
<accession>A0ABM8G2H9</accession>
<evidence type="ECO:0000256" key="3">
    <source>
        <dbReference type="ARBA" id="ARBA00022806"/>
    </source>
</evidence>
<keyword evidence="4" id="KW-0067">ATP-binding</keyword>
<dbReference type="CDD" id="cd17934">
    <property type="entry name" value="DEXXQc_Upf1-like"/>
    <property type="match status" value="1"/>
</dbReference>
<dbReference type="Pfam" id="PF13604">
    <property type="entry name" value="AAA_30"/>
    <property type="match status" value="1"/>
</dbReference>
<evidence type="ECO:0000313" key="8">
    <source>
        <dbReference type="Proteomes" id="UP001321475"/>
    </source>
</evidence>
<evidence type="ECO:0000259" key="6">
    <source>
        <dbReference type="Pfam" id="PF13087"/>
    </source>
</evidence>